<evidence type="ECO:0000256" key="5">
    <source>
        <dbReference type="ARBA" id="ARBA00023014"/>
    </source>
</evidence>
<keyword evidence="5" id="KW-0411">Iron-sulfur</keyword>
<dbReference type="GO" id="GO:0051536">
    <property type="term" value="F:iron-sulfur cluster binding"/>
    <property type="evidence" value="ECO:0007669"/>
    <property type="project" value="UniProtKB-KW"/>
</dbReference>
<dbReference type="InterPro" id="IPR006158">
    <property type="entry name" value="Cobalamin-bd"/>
</dbReference>
<comment type="caution">
    <text evidence="7">The sequence shown here is derived from an EMBL/GenBank/DDBJ whole genome shotgun (WGS) entry which is preliminary data.</text>
</comment>
<dbReference type="PROSITE" id="PS51332">
    <property type="entry name" value="B12_BINDING"/>
    <property type="match status" value="1"/>
</dbReference>
<dbReference type="PANTHER" id="PTHR43409:SF4">
    <property type="entry name" value="RADICAL SAM SUPERFAMILY PROTEIN"/>
    <property type="match status" value="1"/>
</dbReference>
<feature type="non-terminal residue" evidence="7">
    <location>
        <position position="128"/>
    </location>
</feature>
<dbReference type="GO" id="GO:0046872">
    <property type="term" value="F:metal ion binding"/>
    <property type="evidence" value="ECO:0007669"/>
    <property type="project" value="UniProtKB-KW"/>
</dbReference>
<evidence type="ECO:0000256" key="3">
    <source>
        <dbReference type="ARBA" id="ARBA00022723"/>
    </source>
</evidence>
<proteinExistence type="predicted"/>
<name>X1M6A4_9ZZZZ</name>
<dbReference type="Pfam" id="PF02310">
    <property type="entry name" value="B12-binding"/>
    <property type="match status" value="1"/>
</dbReference>
<feature type="domain" description="B12-binding" evidence="6">
    <location>
        <begin position="1"/>
        <end position="109"/>
    </location>
</feature>
<dbReference type="AlphaFoldDB" id="X1M6A4"/>
<dbReference type="EMBL" id="BARU01046460">
    <property type="protein sequence ID" value="GAI01899.1"/>
    <property type="molecule type" value="Genomic_DNA"/>
</dbReference>
<evidence type="ECO:0000256" key="4">
    <source>
        <dbReference type="ARBA" id="ARBA00023004"/>
    </source>
</evidence>
<dbReference type="Gene3D" id="3.40.50.280">
    <property type="entry name" value="Cobalamin-binding domain"/>
    <property type="match status" value="1"/>
</dbReference>
<dbReference type="InterPro" id="IPR051198">
    <property type="entry name" value="BchE-like"/>
</dbReference>
<dbReference type="PANTHER" id="PTHR43409">
    <property type="entry name" value="ANAEROBIC MAGNESIUM-PROTOPORPHYRIN IX MONOMETHYL ESTER CYCLASE-RELATED"/>
    <property type="match status" value="1"/>
</dbReference>
<reference evidence="7" key="1">
    <citation type="journal article" date="2014" name="Front. Microbiol.">
        <title>High frequency of phylogenetically diverse reductive dehalogenase-homologous genes in deep subseafloor sedimentary metagenomes.</title>
        <authorList>
            <person name="Kawai M."/>
            <person name="Futagami T."/>
            <person name="Toyoda A."/>
            <person name="Takaki Y."/>
            <person name="Nishi S."/>
            <person name="Hori S."/>
            <person name="Arai W."/>
            <person name="Tsubouchi T."/>
            <person name="Morono Y."/>
            <person name="Uchiyama I."/>
            <person name="Ito T."/>
            <person name="Fujiyama A."/>
            <person name="Inagaki F."/>
            <person name="Takami H."/>
        </authorList>
    </citation>
    <scope>NUCLEOTIDE SEQUENCE</scope>
    <source>
        <strain evidence="7">Expedition CK06-06</strain>
    </source>
</reference>
<dbReference type="InterPro" id="IPR036724">
    <property type="entry name" value="Cobalamin-bd_sf"/>
</dbReference>
<accession>X1M6A4</accession>
<keyword evidence="3" id="KW-0479">Metal-binding</keyword>
<sequence>GYGFCYLKSYVEKYTSDWKIIIEREPEKLLSYNPDVIGISTVSETYPFVKNLARDLRGKGFKKTLVIGGSHISGFPESISDDFDIGVLGDGEQAFLEILKKVENSEMLNGIKNTIFQGKINERETPHS</sequence>
<gene>
    <name evidence="7" type="ORF">S03H2_70073</name>
</gene>
<dbReference type="SUPFAM" id="SSF52242">
    <property type="entry name" value="Cobalamin (vitamin B12)-binding domain"/>
    <property type="match status" value="1"/>
</dbReference>
<evidence type="ECO:0000256" key="1">
    <source>
        <dbReference type="ARBA" id="ARBA00001966"/>
    </source>
</evidence>
<evidence type="ECO:0000259" key="6">
    <source>
        <dbReference type="PROSITE" id="PS51332"/>
    </source>
</evidence>
<comment type="cofactor">
    <cofactor evidence="1">
        <name>[4Fe-4S] cluster</name>
        <dbReference type="ChEBI" id="CHEBI:49883"/>
    </cofactor>
</comment>
<keyword evidence="4" id="KW-0408">Iron</keyword>
<evidence type="ECO:0000313" key="7">
    <source>
        <dbReference type="EMBL" id="GAI01899.1"/>
    </source>
</evidence>
<dbReference type="GO" id="GO:0031419">
    <property type="term" value="F:cobalamin binding"/>
    <property type="evidence" value="ECO:0007669"/>
    <property type="project" value="InterPro"/>
</dbReference>
<protein>
    <recommendedName>
        <fullName evidence="6">B12-binding domain-containing protein</fullName>
    </recommendedName>
</protein>
<evidence type="ECO:0000256" key="2">
    <source>
        <dbReference type="ARBA" id="ARBA00022691"/>
    </source>
</evidence>
<organism evidence="7">
    <name type="scientific">marine sediment metagenome</name>
    <dbReference type="NCBI Taxonomy" id="412755"/>
    <lineage>
        <taxon>unclassified sequences</taxon>
        <taxon>metagenomes</taxon>
        <taxon>ecological metagenomes</taxon>
    </lineage>
</organism>
<feature type="non-terminal residue" evidence="7">
    <location>
        <position position="1"/>
    </location>
</feature>
<keyword evidence="2" id="KW-0949">S-adenosyl-L-methionine</keyword>